<dbReference type="CDD" id="cd04301">
    <property type="entry name" value="NAT_SF"/>
    <property type="match status" value="1"/>
</dbReference>
<dbReference type="InterPro" id="IPR016181">
    <property type="entry name" value="Acyl_CoA_acyltransferase"/>
</dbReference>
<comment type="caution">
    <text evidence="4">The sequence shown here is derived from an EMBL/GenBank/DDBJ whole genome shotgun (WGS) entry which is preliminary data.</text>
</comment>
<sequence>MSPTFTIHPADFSNPQTRDLLALHLAGMHDNTPAGHVFALDLSGLMAPEIEVWTVHHLDHVAGIGALKRLNDQTGELKSMRTHPDFLRQGVARTLLDHLIHRARSEGMKTLSLETGRGPSFELALTLYQTRGFQPGKAFGDYQASEFNQFFHLTL</sequence>
<protein>
    <submittedName>
        <fullName evidence="4">N-acetyltransferase GCN5</fullName>
    </submittedName>
</protein>
<accession>A0ABQ0QBK1</accession>
<dbReference type="InterPro" id="IPR000182">
    <property type="entry name" value="GNAT_dom"/>
</dbReference>
<organism evidence="4 5">
    <name type="scientific">Gluconobacter frateurii NRIC 0228</name>
    <dbReference type="NCBI Taxonomy" id="1307946"/>
    <lineage>
        <taxon>Bacteria</taxon>
        <taxon>Pseudomonadati</taxon>
        <taxon>Pseudomonadota</taxon>
        <taxon>Alphaproteobacteria</taxon>
        <taxon>Acetobacterales</taxon>
        <taxon>Acetobacteraceae</taxon>
        <taxon>Gluconobacter</taxon>
    </lineage>
</organism>
<dbReference type="EMBL" id="BAQW01000006">
    <property type="protein sequence ID" value="GBR12094.1"/>
    <property type="molecule type" value="Genomic_DNA"/>
</dbReference>
<keyword evidence="2" id="KW-0012">Acyltransferase</keyword>
<evidence type="ECO:0000259" key="3">
    <source>
        <dbReference type="PROSITE" id="PS51186"/>
    </source>
</evidence>
<gene>
    <name evidence="4" type="ORF">AA0228_1594</name>
</gene>
<keyword evidence="5" id="KW-1185">Reference proteome</keyword>
<dbReference type="InterPro" id="IPR050832">
    <property type="entry name" value="Bact_Acetyltransf"/>
</dbReference>
<keyword evidence="1" id="KW-0808">Transferase</keyword>
<dbReference type="SUPFAM" id="SSF55729">
    <property type="entry name" value="Acyl-CoA N-acyltransferases (Nat)"/>
    <property type="match status" value="1"/>
</dbReference>
<dbReference type="Proteomes" id="UP001061070">
    <property type="component" value="Unassembled WGS sequence"/>
</dbReference>
<dbReference type="PROSITE" id="PS51186">
    <property type="entry name" value="GNAT"/>
    <property type="match status" value="1"/>
</dbReference>
<feature type="domain" description="N-acetyltransferase" evidence="3">
    <location>
        <begin position="1"/>
        <end position="155"/>
    </location>
</feature>
<name>A0ABQ0QBK1_9PROT</name>
<dbReference type="RefSeq" id="WP_099181814.1">
    <property type="nucleotide sequence ID" value="NZ_BAQW01000006.1"/>
</dbReference>
<reference evidence="4" key="1">
    <citation type="submission" date="2013-04" db="EMBL/GenBank/DDBJ databases">
        <title>The genome sequencing project of 58 acetic acid bacteria.</title>
        <authorList>
            <person name="Okamoto-Kainuma A."/>
            <person name="Ishikawa M."/>
            <person name="Umino S."/>
            <person name="Koizumi Y."/>
            <person name="Shiwa Y."/>
            <person name="Yoshikawa H."/>
            <person name="Matsutani M."/>
            <person name="Matsushita K."/>
        </authorList>
    </citation>
    <scope>NUCLEOTIDE SEQUENCE</scope>
    <source>
        <strain evidence="4">NRIC 0228</strain>
    </source>
</reference>
<dbReference type="PANTHER" id="PTHR43877:SF5">
    <property type="entry name" value="BLL8307 PROTEIN"/>
    <property type="match status" value="1"/>
</dbReference>
<dbReference type="Pfam" id="PF00583">
    <property type="entry name" value="Acetyltransf_1"/>
    <property type="match status" value="1"/>
</dbReference>
<evidence type="ECO:0000313" key="5">
    <source>
        <dbReference type="Proteomes" id="UP001061070"/>
    </source>
</evidence>
<proteinExistence type="predicted"/>
<dbReference type="Gene3D" id="3.40.630.30">
    <property type="match status" value="1"/>
</dbReference>
<evidence type="ECO:0000313" key="4">
    <source>
        <dbReference type="EMBL" id="GBR12094.1"/>
    </source>
</evidence>
<evidence type="ECO:0000256" key="2">
    <source>
        <dbReference type="ARBA" id="ARBA00023315"/>
    </source>
</evidence>
<dbReference type="PANTHER" id="PTHR43877">
    <property type="entry name" value="AMINOALKYLPHOSPHONATE N-ACETYLTRANSFERASE-RELATED-RELATED"/>
    <property type="match status" value="1"/>
</dbReference>
<evidence type="ECO:0000256" key="1">
    <source>
        <dbReference type="ARBA" id="ARBA00022679"/>
    </source>
</evidence>